<protein>
    <submittedName>
        <fullName evidence="7">Sigma-70 family RNA polymerase sigma factor</fullName>
    </submittedName>
</protein>
<dbReference type="InterPro" id="IPR013324">
    <property type="entry name" value="RNA_pol_sigma_r3/r4-like"/>
</dbReference>
<dbReference type="InterPro" id="IPR013249">
    <property type="entry name" value="RNA_pol_sigma70_r4_t2"/>
</dbReference>
<comment type="caution">
    <text evidence="7">The sequence shown here is derived from an EMBL/GenBank/DDBJ whole genome shotgun (WGS) entry which is preliminary data.</text>
</comment>
<dbReference type="SUPFAM" id="SSF88659">
    <property type="entry name" value="Sigma3 and sigma4 domains of RNA polymerase sigma factors"/>
    <property type="match status" value="1"/>
</dbReference>
<evidence type="ECO:0000256" key="2">
    <source>
        <dbReference type="ARBA" id="ARBA00023015"/>
    </source>
</evidence>
<dbReference type="InterPro" id="IPR036388">
    <property type="entry name" value="WH-like_DNA-bd_sf"/>
</dbReference>
<dbReference type="InterPro" id="IPR007627">
    <property type="entry name" value="RNA_pol_sigma70_r2"/>
</dbReference>
<dbReference type="RefSeq" id="WP_367780374.1">
    <property type="nucleotide sequence ID" value="NZ_JBFMIA010000017.1"/>
</dbReference>
<dbReference type="Proteomes" id="UP001556040">
    <property type="component" value="Unassembled WGS sequence"/>
</dbReference>
<dbReference type="InterPro" id="IPR039425">
    <property type="entry name" value="RNA_pol_sigma-70-like"/>
</dbReference>
<gene>
    <name evidence="7" type="ORF">AB1471_13915</name>
</gene>
<dbReference type="EMBL" id="JBFMIA010000017">
    <property type="protein sequence ID" value="MEW9502888.1"/>
    <property type="molecule type" value="Genomic_DNA"/>
</dbReference>
<feature type="domain" description="RNA polymerase sigma factor 70 region 4 type 2" evidence="6">
    <location>
        <begin position="113"/>
        <end position="162"/>
    </location>
</feature>
<proteinExistence type="inferred from homology"/>
<dbReference type="Pfam" id="PF04542">
    <property type="entry name" value="Sigma70_r2"/>
    <property type="match status" value="1"/>
</dbReference>
<evidence type="ECO:0000256" key="1">
    <source>
        <dbReference type="ARBA" id="ARBA00010641"/>
    </source>
</evidence>
<evidence type="ECO:0000256" key="4">
    <source>
        <dbReference type="ARBA" id="ARBA00023163"/>
    </source>
</evidence>
<keyword evidence="3" id="KW-0731">Sigma factor</keyword>
<evidence type="ECO:0000256" key="3">
    <source>
        <dbReference type="ARBA" id="ARBA00023082"/>
    </source>
</evidence>
<comment type="similarity">
    <text evidence="1">Belongs to the sigma-70 factor family. ECF subfamily.</text>
</comment>
<dbReference type="NCBIfam" id="TIGR02937">
    <property type="entry name" value="sigma70-ECF"/>
    <property type="match status" value="1"/>
</dbReference>
<feature type="domain" description="RNA polymerase sigma-70 region 2" evidence="5">
    <location>
        <begin position="21"/>
        <end position="88"/>
    </location>
</feature>
<dbReference type="CDD" id="cd06171">
    <property type="entry name" value="Sigma70_r4"/>
    <property type="match status" value="1"/>
</dbReference>
<dbReference type="Gene3D" id="1.10.1740.10">
    <property type="match status" value="1"/>
</dbReference>
<accession>A0ABV3Q6X8</accession>
<keyword evidence="4" id="KW-0804">Transcription</keyword>
<dbReference type="PANTHER" id="PTHR43133:SF51">
    <property type="entry name" value="RNA POLYMERASE SIGMA FACTOR"/>
    <property type="match status" value="1"/>
</dbReference>
<evidence type="ECO:0000259" key="6">
    <source>
        <dbReference type="Pfam" id="PF08281"/>
    </source>
</evidence>
<dbReference type="PANTHER" id="PTHR43133">
    <property type="entry name" value="RNA POLYMERASE ECF-TYPE SIGMA FACTO"/>
    <property type="match status" value="1"/>
</dbReference>
<dbReference type="Gene3D" id="1.10.10.10">
    <property type="entry name" value="Winged helix-like DNA-binding domain superfamily/Winged helix DNA-binding domain"/>
    <property type="match status" value="1"/>
</dbReference>
<sequence length="175" mass="20533">MFHLNLVKKAQKGDEKAFLKLIHKEKEKLYRMAFMYMRNESDALDIVQETIYKAYISIKNVKEASYFSTWLTRILINTALDDIKKKNKVISIEQDSLEKIESSQRIDSADKLDLLQAIDQLDEKYKTVVVLRYYKDLSVKQIAELLECPEGTVKTNLHRSINQLKVKLKEECINE</sequence>
<evidence type="ECO:0000313" key="7">
    <source>
        <dbReference type="EMBL" id="MEW9502888.1"/>
    </source>
</evidence>
<keyword evidence="8" id="KW-1185">Reference proteome</keyword>
<dbReference type="SUPFAM" id="SSF88946">
    <property type="entry name" value="Sigma2 domain of RNA polymerase sigma factors"/>
    <property type="match status" value="1"/>
</dbReference>
<dbReference type="InterPro" id="IPR013325">
    <property type="entry name" value="RNA_pol_sigma_r2"/>
</dbReference>
<dbReference type="Pfam" id="PF08281">
    <property type="entry name" value="Sigma70_r4_2"/>
    <property type="match status" value="1"/>
</dbReference>
<reference evidence="7 8" key="1">
    <citation type="journal article" date="1979" name="Int. J. Syst. Evol. Microbiol.">
        <title>Bacillus globisporus subsp. marinus subsp. nov.</title>
        <authorList>
            <person name="Liu H."/>
        </authorList>
    </citation>
    <scope>NUCLEOTIDE SEQUENCE [LARGE SCALE GENOMIC DNA]</scope>
    <source>
        <strain evidence="7 8">DSM 1297</strain>
    </source>
</reference>
<dbReference type="InterPro" id="IPR014300">
    <property type="entry name" value="RNA_pol_sigma-V"/>
</dbReference>
<dbReference type="InterPro" id="IPR014284">
    <property type="entry name" value="RNA_pol_sigma-70_dom"/>
</dbReference>
<evidence type="ECO:0000313" key="8">
    <source>
        <dbReference type="Proteomes" id="UP001556040"/>
    </source>
</evidence>
<name>A0ABV3Q6X8_9BACL</name>
<organism evidence="7 8">
    <name type="scientific">Jeotgalibacillus marinus</name>
    <dbReference type="NCBI Taxonomy" id="86667"/>
    <lineage>
        <taxon>Bacteria</taxon>
        <taxon>Bacillati</taxon>
        <taxon>Bacillota</taxon>
        <taxon>Bacilli</taxon>
        <taxon>Bacillales</taxon>
        <taxon>Caryophanaceae</taxon>
        <taxon>Jeotgalibacillus</taxon>
    </lineage>
</organism>
<evidence type="ECO:0000259" key="5">
    <source>
        <dbReference type="Pfam" id="PF04542"/>
    </source>
</evidence>
<keyword evidence="2" id="KW-0805">Transcription regulation</keyword>
<dbReference type="NCBIfam" id="TIGR02954">
    <property type="entry name" value="Sig70_famx3"/>
    <property type="match status" value="1"/>
</dbReference>